<dbReference type="EMBL" id="JACIGI010000002">
    <property type="protein sequence ID" value="MBB4284617.1"/>
    <property type="molecule type" value="Genomic_DNA"/>
</dbReference>
<dbReference type="RefSeq" id="WP_184431097.1">
    <property type="nucleotide sequence ID" value="NZ_JACIGI010000002.1"/>
</dbReference>
<name>A0A7W6RWT4_9PROT</name>
<dbReference type="AlphaFoldDB" id="A0A7W6RWT4"/>
<protein>
    <recommendedName>
        <fullName evidence="3">Glycosylase</fullName>
    </recommendedName>
</protein>
<evidence type="ECO:0000313" key="1">
    <source>
        <dbReference type="EMBL" id="MBB4284617.1"/>
    </source>
</evidence>
<accession>A0A7W6RWT4</accession>
<keyword evidence="2" id="KW-1185">Reference proteome</keyword>
<dbReference type="PANTHER" id="PTHR35279">
    <property type="match status" value="1"/>
</dbReference>
<dbReference type="Gene3D" id="2.115.10.20">
    <property type="entry name" value="Glycosyl hydrolase domain, family 43"/>
    <property type="match status" value="2"/>
</dbReference>
<dbReference type="PANTHER" id="PTHR35279:SF1">
    <property type="entry name" value="ARABINANASE_LEVANSUCRASE_INVERTASE"/>
    <property type="match status" value="1"/>
</dbReference>
<dbReference type="SUPFAM" id="SSF75005">
    <property type="entry name" value="Arabinanase/levansucrase/invertase"/>
    <property type="match status" value="1"/>
</dbReference>
<comment type="caution">
    <text evidence="1">The sequence shown here is derived from an EMBL/GenBank/DDBJ whole genome shotgun (WGS) entry which is preliminary data.</text>
</comment>
<evidence type="ECO:0008006" key="3">
    <source>
        <dbReference type="Google" id="ProtNLM"/>
    </source>
</evidence>
<organism evidence="1 2">
    <name type="scientific">Roseospira goensis</name>
    <dbReference type="NCBI Taxonomy" id="391922"/>
    <lineage>
        <taxon>Bacteria</taxon>
        <taxon>Pseudomonadati</taxon>
        <taxon>Pseudomonadota</taxon>
        <taxon>Alphaproteobacteria</taxon>
        <taxon>Rhodospirillales</taxon>
        <taxon>Rhodospirillaceae</taxon>
        <taxon>Roseospira</taxon>
    </lineage>
</organism>
<dbReference type="InterPro" id="IPR023296">
    <property type="entry name" value="Glyco_hydro_beta-prop_sf"/>
</dbReference>
<proteinExistence type="predicted"/>
<gene>
    <name evidence="1" type="ORF">GGD88_000324</name>
</gene>
<evidence type="ECO:0000313" key="2">
    <source>
        <dbReference type="Proteomes" id="UP000555728"/>
    </source>
</evidence>
<reference evidence="1 2" key="1">
    <citation type="submission" date="2020-08" db="EMBL/GenBank/DDBJ databases">
        <title>Genome sequencing of Purple Non-Sulfur Bacteria from various extreme environments.</title>
        <authorList>
            <person name="Mayer M."/>
        </authorList>
    </citation>
    <scope>NUCLEOTIDE SEQUENCE [LARGE SCALE GENOMIC DNA]</scope>
    <source>
        <strain evidence="1 2">JA135</strain>
    </source>
</reference>
<dbReference type="Proteomes" id="UP000555728">
    <property type="component" value="Unassembled WGS sequence"/>
</dbReference>
<sequence length="329" mass="36931">MRWRKLGRVFVPDPRSWMHSYAQTPTPLAVGDRIRVFLGCRPRARVEGLPVARVAFVDLDRSKPTRVVDVHDGPVLNLGETGSFDEFGQHPITAMWRGGEVWLYYVGWTRMVSVPFNRAIGLAISTDGGRSFRRYGRGPIMGPTPREPFLHQGPAVRRFEDRWHMWYLGGLRWVSDGGRPEAIYQVMHATSDDGIAWRREGVPILPTVFADECQAGQAVIHRGGLYHIWFSYRPGLDFRNAARGYRMGYACSADLATWSRDDAQAGLDVSAAGWDSEMVGYPNILEDGAHTWLFYCGNYFGRDGFGVAEMVEGEDPSPGTLGGMKRQVT</sequence>